<evidence type="ECO:0008006" key="5">
    <source>
        <dbReference type="Google" id="ProtNLM"/>
    </source>
</evidence>
<dbReference type="STRING" id="1302690.BUE76_13305"/>
<feature type="compositionally biased region" description="Pro residues" evidence="1">
    <location>
        <begin position="192"/>
        <end position="202"/>
    </location>
</feature>
<dbReference type="Proteomes" id="UP000184368">
    <property type="component" value="Unassembled WGS sequence"/>
</dbReference>
<evidence type="ECO:0000256" key="2">
    <source>
        <dbReference type="SAM" id="SignalP"/>
    </source>
</evidence>
<sequence>MKLRPAFYLFLLVLLASGSVQAQNLSGIWRGYFITEAYDQYKFEIQIKQTPKRTVSGVSYSYLTTVFYGKATLTGSYNPTSKQILLQEIKTVELRMSGSSVACIMRCLMEYSKSGKEEFLEGTYSSKYEKSDKEFGISRGAGCGGGKVFLRKVTTSDFYVEPFLRQGPAPRKPDVATTKPKTTPKPTVPKVAPKPQPKPPVASTPKKAVVPRKDSVRKTPAPPIARQDAPKVTIPAPRINLPATTRNRTNDLAETVRVSAPEIVVKIYDNGEIDDDTISVYLDNKLVLSQKKLTAAPLTINLKMDPDNPDHILVLVAENLGRIPPNTSLMIVQDGDKRHQVRITSTEQKNAMVRFRYEAEK</sequence>
<dbReference type="OrthoDB" id="639821at2"/>
<evidence type="ECO:0000313" key="3">
    <source>
        <dbReference type="EMBL" id="SHE61455.1"/>
    </source>
</evidence>
<feature type="compositionally biased region" description="Low complexity" evidence="1">
    <location>
        <begin position="175"/>
        <end position="191"/>
    </location>
</feature>
<dbReference type="AlphaFoldDB" id="A0A1M4UXQ2"/>
<dbReference type="RefSeq" id="WP_073039658.1">
    <property type="nucleotide sequence ID" value="NZ_FQUO01000002.1"/>
</dbReference>
<evidence type="ECO:0000313" key="4">
    <source>
        <dbReference type="Proteomes" id="UP000184368"/>
    </source>
</evidence>
<evidence type="ECO:0000256" key="1">
    <source>
        <dbReference type="SAM" id="MobiDB-lite"/>
    </source>
</evidence>
<keyword evidence="2" id="KW-0732">Signal</keyword>
<gene>
    <name evidence="3" type="ORF">SAMN05444008_10279</name>
</gene>
<reference evidence="3 4" key="1">
    <citation type="submission" date="2016-11" db="EMBL/GenBank/DDBJ databases">
        <authorList>
            <person name="Jaros S."/>
            <person name="Januszkiewicz K."/>
            <person name="Wedrychowicz H."/>
        </authorList>
    </citation>
    <scope>NUCLEOTIDE SEQUENCE [LARGE SCALE GENOMIC DNA]</scope>
    <source>
        <strain evidence="3 4">DSM 26897</strain>
    </source>
</reference>
<keyword evidence="4" id="KW-1185">Reference proteome</keyword>
<accession>A0A1M4UXQ2</accession>
<feature type="signal peptide" evidence="2">
    <location>
        <begin position="1"/>
        <end position="22"/>
    </location>
</feature>
<organism evidence="3 4">
    <name type="scientific">Cnuella takakiae</name>
    <dbReference type="NCBI Taxonomy" id="1302690"/>
    <lineage>
        <taxon>Bacteria</taxon>
        <taxon>Pseudomonadati</taxon>
        <taxon>Bacteroidota</taxon>
        <taxon>Chitinophagia</taxon>
        <taxon>Chitinophagales</taxon>
        <taxon>Chitinophagaceae</taxon>
        <taxon>Cnuella</taxon>
    </lineage>
</organism>
<dbReference type="EMBL" id="FQUO01000002">
    <property type="protein sequence ID" value="SHE61455.1"/>
    <property type="molecule type" value="Genomic_DNA"/>
</dbReference>
<name>A0A1M4UXQ2_9BACT</name>
<proteinExistence type="predicted"/>
<feature type="chain" id="PRO_5013132772" description="DUF3108 domain-containing protein" evidence="2">
    <location>
        <begin position="23"/>
        <end position="361"/>
    </location>
</feature>
<feature type="region of interest" description="Disordered" evidence="1">
    <location>
        <begin position="164"/>
        <end position="228"/>
    </location>
</feature>
<protein>
    <recommendedName>
        <fullName evidence="5">DUF3108 domain-containing protein</fullName>
    </recommendedName>
</protein>